<evidence type="ECO:0000313" key="3">
    <source>
        <dbReference type="EMBL" id="GGV21061.1"/>
    </source>
</evidence>
<accession>A0A918IJI7</accession>
<feature type="transmembrane region" description="Helical" evidence="2">
    <location>
        <begin position="45"/>
        <end position="67"/>
    </location>
</feature>
<reference evidence="3" key="1">
    <citation type="journal article" date="2014" name="Int. J. Syst. Evol. Microbiol.">
        <title>Complete genome sequence of Corynebacterium casei LMG S-19264T (=DSM 44701T), isolated from a smear-ripened cheese.</title>
        <authorList>
            <consortium name="US DOE Joint Genome Institute (JGI-PGF)"/>
            <person name="Walter F."/>
            <person name="Albersmeier A."/>
            <person name="Kalinowski J."/>
            <person name="Ruckert C."/>
        </authorList>
    </citation>
    <scope>NUCLEOTIDE SEQUENCE</scope>
    <source>
        <strain evidence="3">JCM 4369</strain>
    </source>
</reference>
<dbReference type="Proteomes" id="UP000618795">
    <property type="component" value="Unassembled WGS sequence"/>
</dbReference>
<evidence type="ECO:0000313" key="4">
    <source>
        <dbReference type="Proteomes" id="UP000618795"/>
    </source>
</evidence>
<dbReference type="AlphaFoldDB" id="A0A918IJI7"/>
<feature type="compositionally biased region" description="Polar residues" evidence="1">
    <location>
        <begin position="14"/>
        <end position="25"/>
    </location>
</feature>
<keyword evidence="2" id="KW-0812">Transmembrane</keyword>
<feature type="transmembrane region" description="Helical" evidence="2">
    <location>
        <begin position="79"/>
        <end position="98"/>
    </location>
</feature>
<feature type="region of interest" description="Disordered" evidence="1">
    <location>
        <begin position="1"/>
        <end position="25"/>
    </location>
</feature>
<proteinExistence type="predicted"/>
<name>A0A918IJI7_9ACTN</name>
<evidence type="ECO:0000256" key="1">
    <source>
        <dbReference type="SAM" id="MobiDB-lite"/>
    </source>
</evidence>
<keyword evidence="4" id="KW-1185">Reference proteome</keyword>
<sequence length="137" mass="14179">MGSPDLEVAAVKSTRPSTTTPHPVVTAQPTTPVARWRALLHARPVLLLAFAFAVMADPVSSVAYAIEAALRALHGDLDLLLPTMGLVVALIALVIVNYHQLVARYPQGGGAAAAAGEPFGEAHGLQPCGSTRPGSRL</sequence>
<dbReference type="EMBL" id="BMTD01000022">
    <property type="protein sequence ID" value="GGV21061.1"/>
    <property type="molecule type" value="Genomic_DNA"/>
</dbReference>
<keyword evidence="2" id="KW-0472">Membrane</keyword>
<reference evidence="3" key="2">
    <citation type="submission" date="2020-09" db="EMBL/GenBank/DDBJ databases">
        <authorList>
            <person name="Sun Q."/>
            <person name="Ohkuma M."/>
        </authorList>
    </citation>
    <scope>NUCLEOTIDE SEQUENCE</scope>
    <source>
        <strain evidence="3">JCM 4369</strain>
    </source>
</reference>
<protein>
    <submittedName>
        <fullName evidence="3">Uncharacterized protein</fullName>
    </submittedName>
</protein>
<gene>
    <name evidence="3" type="ORF">GCM10010260_71700</name>
</gene>
<organism evidence="3 4">
    <name type="scientific">Streptomyces filipinensis</name>
    <dbReference type="NCBI Taxonomy" id="66887"/>
    <lineage>
        <taxon>Bacteria</taxon>
        <taxon>Bacillati</taxon>
        <taxon>Actinomycetota</taxon>
        <taxon>Actinomycetes</taxon>
        <taxon>Kitasatosporales</taxon>
        <taxon>Streptomycetaceae</taxon>
        <taxon>Streptomyces</taxon>
    </lineage>
</organism>
<comment type="caution">
    <text evidence="3">The sequence shown here is derived from an EMBL/GenBank/DDBJ whole genome shotgun (WGS) entry which is preliminary data.</text>
</comment>
<keyword evidence="2" id="KW-1133">Transmembrane helix</keyword>
<evidence type="ECO:0000256" key="2">
    <source>
        <dbReference type="SAM" id="Phobius"/>
    </source>
</evidence>